<accession>A6UNH3</accession>
<proteinExistence type="predicted"/>
<dbReference type="SUPFAM" id="SSF49384">
    <property type="entry name" value="Carbohydrate-binding domain"/>
    <property type="match status" value="1"/>
</dbReference>
<reference evidence="1" key="1">
    <citation type="submission" date="2007-06" db="EMBL/GenBank/DDBJ databases">
        <title>Complete sequence of Methanococcus vannielii SB.</title>
        <authorList>
            <consortium name="US DOE Joint Genome Institute"/>
            <person name="Copeland A."/>
            <person name="Lucas S."/>
            <person name="Lapidus A."/>
            <person name="Barry K."/>
            <person name="Glavina del Rio T."/>
            <person name="Dalin E."/>
            <person name="Tice H."/>
            <person name="Pitluck S."/>
            <person name="Chain P."/>
            <person name="Malfatti S."/>
            <person name="Shin M."/>
            <person name="Vergez L."/>
            <person name="Schmutz J."/>
            <person name="Larimer F."/>
            <person name="Land M."/>
            <person name="Hauser L."/>
            <person name="Kyrpides N."/>
            <person name="Anderson I."/>
            <person name="Sieprawska-Lupa M."/>
            <person name="Whitman W.B."/>
            <person name="Richardson P."/>
        </authorList>
    </citation>
    <scope>NUCLEOTIDE SEQUENCE [LARGE SCALE GENOMIC DNA]</scope>
    <source>
        <strain evidence="1">SB</strain>
    </source>
</reference>
<protein>
    <recommendedName>
        <fullName evidence="3">Cellulosome anchoring protein cohesin region</fullName>
    </recommendedName>
</protein>
<dbReference type="Gene3D" id="2.60.40.680">
    <property type="match status" value="1"/>
</dbReference>
<dbReference type="STRING" id="406327.Mevan_0134"/>
<dbReference type="RefSeq" id="WP_011971949.1">
    <property type="nucleotide sequence ID" value="NC_009634.1"/>
</dbReference>
<dbReference type="GeneID" id="5324597"/>
<dbReference type="eggNOG" id="arCOG09552">
    <property type="taxonomic scope" value="Archaea"/>
</dbReference>
<dbReference type="Proteomes" id="UP000001107">
    <property type="component" value="Chromosome"/>
</dbReference>
<gene>
    <name evidence="1" type="ordered locus">Mevan_0134</name>
</gene>
<organism evidence="1 2">
    <name type="scientific">Methanococcus vannielii (strain ATCC 35089 / DSM 1224 / JCM 13029 / OCM 148 / SB)</name>
    <dbReference type="NCBI Taxonomy" id="406327"/>
    <lineage>
        <taxon>Archaea</taxon>
        <taxon>Methanobacteriati</taxon>
        <taxon>Methanobacteriota</taxon>
        <taxon>Methanomada group</taxon>
        <taxon>Methanococci</taxon>
        <taxon>Methanococcales</taxon>
        <taxon>Methanococcaceae</taxon>
        <taxon>Methanococcus</taxon>
    </lineage>
</organism>
<keyword evidence="2" id="KW-1185">Reference proteome</keyword>
<dbReference type="EMBL" id="CP000742">
    <property type="protein sequence ID" value="ABR54045.1"/>
    <property type="molecule type" value="Genomic_DNA"/>
</dbReference>
<evidence type="ECO:0008006" key="3">
    <source>
        <dbReference type="Google" id="ProtNLM"/>
    </source>
</evidence>
<evidence type="ECO:0000313" key="1">
    <source>
        <dbReference type="EMBL" id="ABR54045.1"/>
    </source>
</evidence>
<dbReference type="KEGG" id="mvn:Mevan_0134"/>
<dbReference type="AlphaFoldDB" id="A6UNH3"/>
<dbReference type="HOGENOM" id="CLU_124807_0_0_2"/>
<dbReference type="InterPro" id="IPR008965">
    <property type="entry name" value="CBM2/CBM3_carb-bd_dom_sf"/>
</dbReference>
<sequence length="186" mass="20752">MKKILLTVIMSLILIQISFAASPADITVLDVQMPKEVSLGDEFDILISLNSKKELSGFEFEFSIPSNSRDKYEIISVTDNAELRTLAGQFYETKYTKSSVKNWFILTEEPITGNHHILTVKVKTLHPGTFQLNFKSTGADTEGNEVPITQVSKEITVSGNLNSEDSKSENAISRFINYILSFFFGG</sequence>
<name>A6UNH3_METVS</name>
<dbReference type="GO" id="GO:0030246">
    <property type="term" value="F:carbohydrate binding"/>
    <property type="evidence" value="ECO:0007669"/>
    <property type="project" value="InterPro"/>
</dbReference>
<evidence type="ECO:0000313" key="2">
    <source>
        <dbReference type="Proteomes" id="UP000001107"/>
    </source>
</evidence>